<dbReference type="AlphaFoldDB" id="A0A834T9S5"/>
<dbReference type="Proteomes" id="UP000634136">
    <property type="component" value="Unassembled WGS sequence"/>
</dbReference>
<evidence type="ECO:0000256" key="1">
    <source>
        <dbReference type="SAM" id="MobiDB-lite"/>
    </source>
</evidence>
<comment type="caution">
    <text evidence="2">The sequence shown here is derived from an EMBL/GenBank/DDBJ whole genome shotgun (WGS) entry which is preliminary data.</text>
</comment>
<proteinExistence type="predicted"/>
<dbReference type="EMBL" id="JAAIUW010000008">
    <property type="protein sequence ID" value="KAF7817737.1"/>
    <property type="molecule type" value="Genomic_DNA"/>
</dbReference>
<sequence>MESDKLNQRNNPNHQQQKRSPETRSGGRDWLWIEKQTKANFGEPKDY</sequence>
<accession>A0A834T9S5</accession>
<feature type="compositionally biased region" description="Basic and acidic residues" evidence="1">
    <location>
        <begin position="19"/>
        <end position="47"/>
    </location>
</feature>
<keyword evidence="3" id="KW-1185">Reference proteome</keyword>
<evidence type="ECO:0000313" key="3">
    <source>
        <dbReference type="Proteomes" id="UP000634136"/>
    </source>
</evidence>
<protein>
    <submittedName>
        <fullName evidence="2">Uncharacterized protein</fullName>
    </submittedName>
</protein>
<gene>
    <name evidence="2" type="ORF">G2W53_023192</name>
</gene>
<feature type="region of interest" description="Disordered" evidence="1">
    <location>
        <begin position="1"/>
        <end position="47"/>
    </location>
</feature>
<name>A0A834T9S5_9FABA</name>
<reference evidence="2" key="1">
    <citation type="submission" date="2020-09" db="EMBL/GenBank/DDBJ databases">
        <title>Genome-Enabled Discovery of Anthraquinone Biosynthesis in Senna tora.</title>
        <authorList>
            <person name="Kang S.-H."/>
            <person name="Pandey R.P."/>
            <person name="Lee C.-M."/>
            <person name="Sim J.-S."/>
            <person name="Jeong J.-T."/>
            <person name="Choi B.-S."/>
            <person name="Jung M."/>
            <person name="Ginzburg D."/>
            <person name="Zhao K."/>
            <person name="Won S.Y."/>
            <person name="Oh T.-J."/>
            <person name="Yu Y."/>
            <person name="Kim N.-H."/>
            <person name="Lee O.R."/>
            <person name="Lee T.-H."/>
            <person name="Bashyal P."/>
            <person name="Kim T.-S."/>
            <person name="Lee W.-H."/>
            <person name="Kawkins C."/>
            <person name="Kim C.-K."/>
            <person name="Kim J.S."/>
            <person name="Ahn B.O."/>
            <person name="Rhee S.Y."/>
            <person name="Sohng J.K."/>
        </authorList>
    </citation>
    <scope>NUCLEOTIDE SEQUENCE</scope>
    <source>
        <tissue evidence="2">Leaf</tissue>
    </source>
</reference>
<evidence type="ECO:0000313" key="2">
    <source>
        <dbReference type="EMBL" id="KAF7817737.1"/>
    </source>
</evidence>
<organism evidence="2 3">
    <name type="scientific">Senna tora</name>
    <dbReference type="NCBI Taxonomy" id="362788"/>
    <lineage>
        <taxon>Eukaryota</taxon>
        <taxon>Viridiplantae</taxon>
        <taxon>Streptophyta</taxon>
        <taxon>Embryophyta</taxon>
        <taxon>Tracheophyta</taxon>
        <taxon>Spermatophyta</taxon>
        <taxon>Magnoliopsida</taxon>
        <taxon>eudicotyledons</taxon>
        <taxon>Gunneridae</taxon>
        <taxon>Pentapetalae</taxon>
        <taxon>rosids</taxon>
        <taxon>fabids</taxon>
        <taxon>Fabales</taxon>
        <taxon>Fabaceae</taxon>
        <taxon>Caesalpinioideae</taxon>
        <taxon>Cassia clade</taxon>
        <taxon>Senna</taxon>
    </lineage>
</organism>